<sequence>MLWVISVCTENTNDILRKSLSWPVYLRMYGEHITWNEINYQYLGLSPYVRRTH</sequence>
<organism evidence="1">
    <name type="scientific">Xenorhabdus bovienii str. feltiae Moldova</name>
    <dbReference type="NCBI Taxonomy" id="1398200"/>
    <lineage>
        <taxon>Bacteria</taxon>
        <taxon>Pseudomonadati</taxon>
        <taxon>Pseudomonadota</taxon>
        <taxon>Gammaproteobacteria</taxon>
        <taxon>Enterobacterales</taxon>
        <taxon>Morganellaceae</taxon>
        <taxon>Xenorhabdus</taxon>
    </lineage>
</organism>
<evidence type="ECO:0000313" key="1">
    <source>
        <dbReference type="EMBL" id="CDH04051.1"/>
    </source>
</evidence>
<dbReference type="EMBL" id="CBSV010000275">
    <property type="protein sequence ID" value="CDH04051.1"/>
    <property type="molecule type" value="Genomic_DNA"/>
</dbReference>
<dbReference type="AlphaFoldDB" id="A0A077P2K7"/>
<gene>
    <name evidence="1" type="ORF">XBFM1_990005</name>
</gene>
<reference evidence="1" key="1">
    <citation type="submission" date="2013-07" db="EMBL/GenBank/DDBJ databases">
        <title>Sub-species coevolution in mutualistic symbiosis.</title>
        <authorList>
            <person name="Murfin K."/>
            <person name="Klassen J."/>
            <person name="Lee M."/>
            <person name="Forst S."/>
            <person name="Stock P."/>
            <person name="Goodrich-Blair H."/>
        </authorList>
    </citation>
    <scope>NUCLEOTIDE SEQUENCE [LARGE SCALE GENOMIC DNA]</scope>
    <source>
        <strain evidence="1">Feltiae Moldova</strain>
    </source>
</reference>
<comment type="caution">
    <text evidence="1">The sequence shown here is derived from an EMBL/GenBank/DDBJ whole genome shotgun (WGS) entry which is preliminary data.</text>
</comment>
<protein>
    <submittedName>
        <fullName evidence="1">Uncharacterized protein</fullName>
    </submittedName>
</protein>
<accession>A0A077P2K7</accession>
<dbReference type="Proteomes" id="UP000028487">
    <property type="component" value="Unassembled WGS sequence"/>
</dbReference>
<proteinExistence type="predicted"/>
<dbReference type="HOGENOM" id="CLU_3067690_0_0_6"/>
<name>A0A077P2K7_XENBV</name>